<feature type="non-terminal residue" evidence="1">
    <location>
        <position position="1"/>
    </location>
</feature>
<evidence type="ECO:0000313" key="2">
    <source>
        <dbReference type="Proteomes" id="UP000789405"/>
    </source>
</evidence>
<evidence type="ECO:0000313" key="1">
    <source>
        <dbReference type="EMBL" id="CAG8793255.1"/>
    </source>
</evidence>
<comment type="caution">
    <text evidence="1">The sequence shown here is derived from an EMBL/GenBank/DDBJ whole genome shotgun (WGS) entry which is preliminary data.</text>
</comment>
<dbReference type="AlphaFoldDB" id="A0A9N9JV67"/>
<organism evidence="1 2">
    <name type="scientific">Dentiscutata erythropus</name>
    <dbReference type="NCBI Taxonomy" id="1348616"/>
    <lineage>
        <taxon>Eukaryota</taxon>
        <taxon>Fungi</taxon>
        <taxon>Fungi incertae sedis</taxon>
        <taxon>Mucoromycota</taxon>
        <taxon>Glomeromycotina</taxon>
        <taxon>Glomeromycetes</taxon>
        <taxon>Diversisporales</taxon>
        <taxon>Gigasporaceae</taxon>
        <taxon>Dentiscutata</taxon>
    </lineage>
</organism>
<dbReference type="EMBL" id="CAJVPY010028798">
    <property type="protein sequence ID" value="CAG8793255.1"/>
    <property type="molecule type" value="Genomic_DNA"/>
</dbReference>
<proteinExistence type="predicted"/>
<accession>A0A9N9JV67</accession>
<keyword evidence="2" id="KW-1185">Reference proteome</keyword>
<name>A0A9N9JV67_9GLOM</name>
<reference evidence="1" key="1">
    <citation type="submission" date="2021-06" db="EMBL/GenBank/DDBJ databases">
        <authorList>
            <person name="Kallberg Y."/>
            <person name="Tangrot J."/>
            <person name="Rosling A."/>
        </authorList>
    </citation>
    <scope>NUCLEOTIDE SEQUENCE</scope>
    <source>
        <strain evidence="1">MA453B</strain>
    </source>
</reference>
<protein>
    <submittedName>
        <fullName evidence="1">17338_t:CDS:1</fullName>
    </submittedName>
</protein>
<dbReference type="Proteomes" id="UP000789405">
    <property type="component" value="Unassembled WGS sequence"/>
</dbReference>
<sequence>TQKVTVIRGKFKRNISYGKHKEAVKYIPIEDSQIIQEWEFIVG</sequence>
<gene>
    <name evidence="1" type="ORF">DERYTH_LOCUS21852</name>
</gene>